<accession>A0A5N6N1W2</accession>
<sequence length="67" mass="7735">MTMYKDTHLWKRLPAYDGIPFVSKEFKITLLNEDDSSRSIRTLALSPFDIIVMATKRCLSFVVTLPL</sequence>
<keyword evidence="2" id="KW-1185">Reference proteome</keyword>
<proteinExistence type="predicted"/>
<name>A0A5N6N1W2_9ASTR</name>
<reference evidence="1 2" key="1">
    <citation type="submission" date="2019-05" db="EMBL/GenBank/DDBJ databases">
        <title>Mikania micrantha, genome provides insights into the molecular mechanism of rapid growth.</title>
        <authorList>
            <person name="Liu B."/>
        </authorList>
    </citation>
    <scope>NUCLEOTIDE SEQUENCE [LARGE SCALE GENOMIC DNA]</scope>
    <source>
        <strain evidence="1">NLD-2019</strain>
        <tissue evidence="1">Leaf</tissue>
    </source>
</reference>
<dbReference type="EMBL" id="SZYD01000014">
    <property type="protein sequence ID" value="KAD4180481.1"/>
    <property type="molecule type" value="Genomic_DNA"/>
</dbReference>
<comment type="caution">
    <text evidence="1">The sequence shown here is derived from an EMBL/GenBank/DDBJ whole genome shotgun (WGS) entry which is preliminary data.</text>
</comment>
<gene>
    <name evidence="1" type="ORF">E3N88_29072</name>
</gene>
<dbReference type="Proteomes" id="UP000326396">
    <property type="component" value="Linkage Group LG4"/>
</dbReference>
<evidence type="ECO:0000313" key="1">
    <source>
        <dbReference type="EMBL" id="KAD4180481.1"/>
    </source>
</evidence>
<dbReference type="AlphaFoldDB" id="A0A5N6N1W2"/>
<evidence type="ECO:0000313" key="2">
    <source>
        <dbReference type="Proteomes" id="UP000326396"/>
    </source>
</evidence>
<dbReference type="OrthoDB" id="10252740at2759"/>
<protein>
    <submittedName>
        <fullName evidence="1">Uncharacterized protein</fullName>
    </submittedName>
</protein>
<organism evidence="1 2">
    <name type="scientific">Mikania micrantha</name>
    <name type="common">bitter vine</name>
    <dbReference type="NCBI Taxonomy" id="192012"/>
    <lineage>
        <taxon>Eukaryota</taxon>
        <taxon>Viridiplantae</taxon>
        <taxon>Streptophyta</taxon>
        <taxon>Embryophyta</taxon>
        <taxon>Tracheophyta</taxon>
        <taxon>Spermatophyta</taxon>
        <taxon>Magnoliopsida</taxon>
        <taxon>eudicotyledons</taxon>
        <taxon>Gunneridae</taxon>
        <taxon>Pentapetalae</taxon>
        <taxon>asterids</taxon>
        <taxon>campanulids</taxon>
        <taxon>Asterales</taxon>
        <taxon>Asteraceae</taxon>
        <taxon>Asteroideae</taxon>
        <taxon>Heliantheae alliance</taxon>
        <taxon>Eupatorieae</taxon>
        <taxon>Mikania</taxon>
    </lineage>
</organism>